<proteinExistence type="predicted"/>
<evidence type="ECO:0000313" key="2">
    <source>
        <dbReference type="WBParaSite" id="JU765_v2.g14905.t1"/>
    </source>
</evidence>
<protein>
    <submittedName>
        <fullName evidence="2">Major facilitator superfamily (MFS) profile domain-containing protein</fullName>
    </submittedName>
</protein>
<organism evidence="1 2">
    <name type="scientific">Panagrolaimus sp. JU765</name>
    <dbReference type="NCBI Taxonomy" id="591449"/>
    <lineage>
        <taxon>Eukaryota</taxon>
        <taxon>Metazoa</taxon>
        <taxon>Ecdysozoa</taxon>
        <taxon>Nematoda</taxon>
        <taxon>Chromadorea</taxon>
        <taxon>Rhabditida</taxon>
        <taxon>Tylenchina</taxon>
        <taxon>Panagrolaimomorpha</taxon>
        <taxon>Panagrolaimoidea</taxon>
        <taxon>Panagrolaimidae</taxon>
        <taxon>Panagrolaimus</taxon>
    </lineage>
</organism>
<accession>A0AC34QBN7</accession>
<reference evidence="2" key="1">
    <citation type="submission" date="2022-11" db="UniProtKB">
        <authorList>
            <consortium name="WormBaseParasite"/>
        </authorList>
    </citation>
    <scope>IDENTIFICATION</scope>
</reference>
<evidence type="ECO:0000313" key="1">
    <source>
        <dbReference type="Proteomes" id="UP000887576"/>
    </source>
</evidence>
<sequence>MNNGDETGIFPESTVEQGVQNEAENNAMFYRRITSSTTDQRSEAALLSAGSSTTTMDSQDDPKVQYKSAEEVLTKLGQWNPRLLLVSILMASVWGITAFPIMITAFAVKPFKCPDNDTDCLEDVKRYHTIADEFPGSEVWIEGFSSFYFIGNMIFGSIISCFADLIGRRYIVIIALFLTGLFGCLAAFSRSLVLLLLFRFLQGSFYTPAASVSWVLASESICFKAHARTSMVFGLFWVLGYCLVALISYLFPNWHNMMLVSSMPALVFSLIFCFTVPESFCFLVENGRKQEVSKWIQKYDLKKNVNCDVDSLLNSTNAEDSHNQSHGVIGTMNYFKQHKIYVFYLITASALWAFDFLVYNGMSLFSTSLVGNPYLNHVLAGAVEIPAYLFAPQLMNRIGRKKTVIASHFFTTLSLLPLTFIKMENKFLYVSFWLLGKLGTSISFLSLFVYGSELFPTSIKNTCIGIASMFGNLGGICAYQSHSLANIYPGLPMILFSSLSLVGGLVIFLFPETATHRLLTEN</sequence>
<dbReference type="Proteomes" id="UP000887576">
    <property type="component" value="Unplaced"/>
</dbReference>
<name>A0AC34QBN7_9BILA</name>
<dbReference type="WBParaSite" id="JU765_v2.g14905.t1">
    <property type="protein sequence ID" value="JU765_v2.g14905.t1"/>
    <property type="gene ID" value="JU765_v2.g14905"/>
</dbReference>